<dbReference type="EMBL" id="KQ435811">
    <property type="protein sequence ID" value="KOX72883.1"/>
    <property type="molecule type" value="Genomic_DNA"/>
</dbReference>
<feature type="compositionally biased region" description="Low complexity" evidence="7">
    <location>
        <begin position="458"/>
        <end position="471"/>
    </location>
</feature>
<dbReference type="GO" id="GO:0007476">
    <property type="term" value="P:imaginal disc-derived wing morphogenesis"/>
    <property type="evidence" value="ECO:0007669"/>
    <property type="project" value="UniProtKB-ARBA"/>
</dbReference>
<feature type="domain" description="EGF-like" evidence="8">
    <location>
        <begin position="144"/>
        <end position="181"/>
    </location>
</feature>
<keyword evidence="3" id="KW-0677">Repeat</keyword>
<dbReference type="GO" id="GO:0007411">
    <property type="term" value="P:axon guidance"/>
    <property type="evidence" value="ECO:0007669"/>
    <property type="project" value="UniProtKB-ARBA"/>
</dbReference>
<protein>
    <submittedName>
        <fullName evidence="9">Protein eyes shut</fullName>
    </submittedName>
</protein>
<dbReference type="PROSITE" id="PS01186">
    <property type="entry name" value="EGF_2"/>
    <property type="match status" value="4"/>
</dbReference>
<dbReference type="GO" id="GO:0048056">
    <property type="term" value="P:R3/R4 cell differentiation"/>
    <property type="evidence" value="ECO:0007669"/>
    <property type="project" value="UniProtKB-ARBA"/>
</dbReference>
<evidence type="ECO:0000256" key="3">
    <source>
        <dbReference type="ARBA" id="ARBA00022737"/>
    </source>
</evidence>
<evidence type="ECO:0000256" key="6">
    <source>
        <dbReference type="PROSITE-ProRule" id="PRU00076"/>
    </source>
</evidence>
<dbReference type="GO" id="GO:0040008">
    <property type="term" value="P:regulation of growth"/>
    <property type="evidence" value="ECO:0007669"/>
    <property type="project" value="UniProtKB-ARBA"/>
</dbReference>
<dbReference type="CDD" id="cd00054">
    <property type="entry name" value="EGF_CA"/>
    <property type="match status" value="4"/>
</dbReference>
<dbReference type="Pfam" id="PF00008">
    <property type="entry name" value="EGF"/>
    <property type="match status" value="3"/>
</dbReference>
<dbReference type="GO" id="GO:0120035">
    <property type="term" value="P:regulation of plasma membrane bounded cell projection organization"/>
    <property type="evidence" value="ECO:0007669"/>
    <property type="project" value="UniProtKB-ARBA"/>
</dbReference>
<feature type="domain" description="EGF-like" evidence="8">
    <location>
        <begin position="107"/>
        <end position="142"/>
    </location>
</feature>
<dbReference type="SUPFAM" id="SSF57196">
    <property type="entry name" value="EGF/Laminin"/>
    <property type="match status" value="4"/>
</dbReference>
<dbReference type="PROSITE" id="PS01187">
    <property type="entry name" value="EGF_CA"/>
    <property type="match status" value="1"/>
</dbReference>
<feature type="domain" description="EGF-like" evidence="8">
    <location>
        <begin position="31"/>
        <end position="67"/>
    </location>
</feature>
<keyword evidence="4 6" id="KW-1015">Disulfide bond</keyword>
<feature type="disulfide bond" evidence="6">
    <location>
        <begin position="57"/>
        <end position="66"/>
    </location>
</feature>
<dbReference type="GO" id="GO:0016318">
    <property type="term" value="P:ommatidial rotation"/>
    <property type="evidence" value="ECO:0007669"/>
    <property type="project" value="UniProtKB-ARBA"/>
</dbReference>
<dbReference type="InterPro" id="IPR009030">
    <property type="entry name" value="Growth_fac_rcpt_cys_sf"/>
</dbReference>
<feature type="disulfide bond" evidence="6">
    <location>
        <begin position="35"/>
        <end position="45"/>
    </location>
</feature>
<dbReference type="Pfam" id="PF12661">
    <property type="entry name" value="hEGF"/>
    <property type="match status" value="1"/>
</dbReference>
<dbReference type="AlphaFoldDB" id="A0A0M8ZZM9"/>
<keyword evidence="2" id="KW-0732">Signal</keyword>
<dbReference type="InterPro" id="IPR001881">
    <property type="entry name" value="EGF-like_Ca-bd_dom"/>
</dbReference>
<dbReference type="InterPro" id="IPR051022">
    <property type="entry name" value="Notch_Cell-Fate_Det"/>
</dbReference>
<keyword evidence="10" id="KW-1185">Reference proteome</keyword>
<dbReference type="GO" id="GO:0050769">
    <property type="term" value="P:positive regulation of neurogenesis"/>
    <property type="evidence" value="ECO:0007669"/>
    <property type="project" value="UniProtKB-ARBA"/>
</dbReference>
<feature type="disulfide bond" evidence="6">
    <location>
        <begin position="171"/>
        <end position="180"/>
    </location>
</feature>
<feature type="domain" description="EGF-like" evidence="8">
    <location>
        <begin position="243"/>
        <end position="281"/>
    </location>
</feature>
<evidence type="ECO:0000313" key="9">
    <source>
        <dbReference type="EMBL" id="KOX72883.1"/>
    </source>
</evidence>
<name>A0A0M8ZZM9_9HYME</name>
<comment type="caution">
    <text evidence="6">Lacks conserved residue(s) required for the propagation of feature annotation.</text>
</comment>
<dbReference type="PROSITE" id="PS00010">
    <property type="entry name" value="ASX_HYDROXYL"/>
    <property type="match status" value="2"/>
</dbReference>
<gene>
    <name evidence="9" type="ORF">WN51_01900</name>
</gene>
<dbReference type="InterPro" id="IPR000152">
    <property type="entry name" value="EGF-type_Asp/Asn_hydroxyl_site"/>
</dbReference>
<dbReference type="SMART" id="SM00181">
    <property type="entry name" value="EGF"/>
    <property type="match status" value="6"/>
</dbReference>
<feature type="region of interest" description="Disordered" evidence="7">
    <location>
        <begin position="456"/>
        <end position="478"/>
    </location>
</feature>
<proteinExistence type="predicted"/>
<dbReference type="InterPro" id="IPR013032">
    <property type="entry name" value="EGF-like_CS"/>
</dbReference>
<dbReference type="PROSITE" id="PS00022">
    <property type="entry name" value="EGF_1"/>
    <property type="match status" value="6"/>
</dbReference>
<feature type="disulfide bond" evidence="6">
    <location>
        <begin position="132"/>
        <end position="141"/>
    </location>
</feature>
<dbReference type="STRING" id="166423.A0A0M8ZZM9"/>
<reference evidence="9 10" key="1">
    <citation type="submission" date="2015-07" db="EMBL/GenBank/DDBJ databases">
        <title>The genome of Melipona quadrifasciata.</title>
        <authorList>
            <person name="Pan H."/>
            <person name="Kapheim K."/>
        </authorList>
    </citation>
    <scope>NUCLEOTIDE SEQUENCE [LARGE SCALE GENOMIC DNA]</scope>
    <source>
        <strain evidence="9">0111107301</strain>
        <tissue evidence="9">Whole body</tissue>
    </source>
</reference>
<sequence length="478" mass="52373">MPYREVLTERFTKEKILILATFFLSTIGFSRGLNCSGDPCMYGICLEDANSTYSCYCIDGYTGINCEINWNDCWSNPCLNGGTCNDGVAAYNCTCSEGFVGINCEQRYSECSNQPCLNNGTCLDYDGITCQCPDGYSGDYCEIDASVCNDTICKNGGECVEGPGFSFLCRCSEGWTGRLCDEDIDECIISPCKNGGYTGKDCDKTIVPCEQNPCVNDAVCLFEDERPVCYCVPDYHGALCELKYDDCESKFANCENGGTCIDGINSFTCACPMFYSGPFCNIYDLPSTFSTIEETLETDNNQRNITIISFPSKSSTLPQTDTSSSITVSTTVQSSTPLKSTNRFHTIWYPFVETTSSIDKNFDFLTSSSSTSSSISGSTTESPPFVTNVSPTYSVTTKQITETETVSLEPRTFHSISNEIHSTTSTTKVEEYLTQKSIYNETMITEIMSQENGGRMFTSTSDTSSEASSTTKYVPSIG</sequence>
<dbReference type="FunFam" id="2.10.25.10:FF:000012">
    <property type="entry name" value="Delta-like protein"/>
    <property type="match status" value="1"/>
</dbReference>
<feature type="disulfide bond" evidence="6">
    <location>
        <begin position="95"/>
        <end position="104"/>
    </location>
</feature>
<evidence type="ECO:0000313" key="10">
    <source>
        <dbReference type="Proteomes" id="UP000053105"/>
    </source>
</evidence>
<feature type="domain" description="EGF-like" evidence="8">
    <location>
        <begin position="69"/>
        <end position="105"/>
    </location>
</feature>
<keyword evidence="5" id="KW-0325">Glycoprotein</keyword>
<organism evidence="9 10">
    <name type="scientific">Melipona quadrifasciata</name>
    <dbReference type="NCBI Taxonomy" id="166423"/>
    <lineage>
        <taxon>Eukaryota</taxon>
        <taxon>Metazoa</taxon>
        <taxon>Ecdysozoa</taxon>
        <taxon>Arthropoda</taxon>
        <taxon>Hexapoda</taxon>
        <taxon>Insecta</taxon>
        <taxon>Pterygota</taxon>
        <taxon>Neoptera</taxon>
        <taxon>Endopterygota</taxon>
        <taxon>Hymenoptera</taxon>
        <taxon>Apocrita</taxon>
        <taxon>Aculeata</taxon>
        <taxon>Apoidea</taxon>
        <taxon>Anthophila</taxon>
        <taxon>Apidae</taxon>
        <taxon>Melipona</taxon>
    </lineage>
</organism>
<evidence type="ECO:0000259" key="8">
    <source>
        <dbReference type="PROSITE" id="PS50026"/>
    </source>
</evidence>
<dbReference type="GO" id="GO:0005509">
    <property type="term" value="F:calcium ion binding"/>
    <property type="evidence" value="ECO:0007669"/>
    <property type="project" value="InterPro"/>
</dbReference>
<evidence type="ECO:0000256" key="5">
    <source>
        <dbReference type="ARBA" id="ARBA00023180"/>
    </source>
</evidence>
<evidence type="ECO:0000256" key="4">
    <source>
        <dbReference type="ARBA" id="ARBA00023157"/>
    </source>
</evidence>
<evidence type="ECO:0000256" key="1">
    <source>
        <dbReference type="ARBA" id="ARBA00022536"/>
    </source>
</evidence>
<evidence type="ECO:0000256" key="2">
    <source>
        <dbReference type="ARBA" id="ARBA00022729"/>
    </source>
</evidence>
<evidence type="ECO:0000256" key="7">
    <source>
        <dbReference type="SAM" id="MobiDB-lite"/>
    </source>
</evidence>
<dbReference type="PROSITE" id="PS50026">
    <property type="entry name" value="EGF_3"/>
    <property type="match status" value="6"/>
</dbReference>
<dbReference type="SMART" id="SM00179">
    <property type="entry name" value="EGF_CA"/>
    <property type="match status" value="6"/>
</dbReference>
<keyword evidence="1 6" id="KW-0245">EGF-like domain</keyword>
<accession>A0A0M8ZZM9</accession>
<dbReference type="PANTHER" id="PTHR24049">
    <property type="entry name" value="CRUMBS FAMILY MEMBER"/>
    <property type="match status" value="1"/>
</dbReference>
<dbReference type="FunFam" id="2.10.25.10:FF:000472">
    <property type="entry name" value="Uncharacterized protein, isoform A"/>
    <property type="match status" value="2"/>
</dbReference>
<feature type="domain" description="EGF-like" evidence="8">
    <location>
        <begin position="205"/>
        <end position="241"/>
    </location>
</feature>
<feature type="disulfide bond" evidence="6">
    <location>
        <begin position="271"/>
        <end position="280"/>
    </location>
</feature>
<dbReference type="OrthoDB" id="283575at2759"/>
<dbReference type="PRINTS" id="PR00010">
    <property type="entry name" value="EGFBLOOD"/>
</dbReference>
<feature type="disulfide bond" evidence="6">
    <location>
        <begin position="231"/>
        <end position="240"/>
    </location>
</feature>
<dbReference type="InterPro" id="IPR000742">
    <property type="entry name" value="EGF"/>
</dbReference>
<dbReference type="SUPFAM" id="SSF57184">
    <property type="entry name" value="Growth factor receptor domain"/>
    <property type="match status" value="1"/>
</dbReference>
<dbReference type="Gene3D" id="2.10.25.10">
    <property type="entry name" value="Laminin"/>
    <property type="match status" value="6"/>
</dbReference>
<dbReference type="InterPro" id="IPR018097">
    <property type="entry name" value="EGF_Ca-bd_CS"/>
</dbReference>
<dbReference type="GO" id="GO:0005911">
    <property type="term" value="C:cell-cell junction"/>
    <property type="evidence" value="ECO:0007669"/>
    <property type="project" value="UniProtKB-ARBA"/>
</dbReference>
<dbReference type="Proteomes" id="UP000053105">
    <property type="component" value="Unassembled WGS sequence"/>
</dbReference>